<evidence type="ECO:0000313" key="2">
    <source>
        <dbReference type="EMBL" id="KAF2229962.1"/>
    </source>
</evidence>
<dbReference type="GO" id="GO:0007005">
    <property type="term" value="P:mitochondrion organization"/>
    <property type="evidence" value="ECO:0007669"/>
    <property type="project" value="TreeGrafter"/>
</dbReference>
<dbReference type="PANTHER" id="PTHR47934:SF8">
    <property type="entry name" value="PENTACOTRIPEPTIDE-REPEAT REGION OF PRORP DOMAIN-CONTAINING PROTEIN"/>
    <property type="match status" value="1"/>
</dbReference>
<dbReference type="GO" id="GO:0005739">
    <property type="term" value="C:mitochondrion"/>
    <property type="evidence" value="ECO:0007669"/>
    <property type="project" value="TreeGrafter"/>
</dbReference>
<name>A0A6A6GVX9_VIRVR</name>
<evidence type="ECO:0000256" key="1">
    <source>
        <dbReference type="PROSITE-ProRule" id="PRU00708"/>
    </source>
</evidence>
<accession>A0A6A6GVX9</accession>
<gene>
    <name evidence="2" type="ORF">EV356DRAFT_509908</name>
</gene>
<evidence type="ECO:0008006" key="4">
    <source>
        <dbReference type="Google" id="ProtNLM"/>
    </source>
</evidence>
<sequence length="671" mass="76721">MSLFKSLDRKRSFPHAFKIAENSVLPFLFPRLQSGHYCHSSQLQTINTGGCRPSINNTPECMENLFISALVRAGTCQKHTVHTTALAKPPIATESRQRLRRKDVTGPYRQTRELRAGATTKGAAGAAAVAEEITRAEFKAIVNPYPSFSDLPPEKYLSQNPLLERTQLDDLSLEDGLSDTLSPLDARPPSEQAIVAEKSLVTAEVRDNEVKFEKKRRRYDYMQWHTSRLEDIITLERIELLLEDPLTSHQELYDLYRTLPSPRAPYLHSKTLWKLLHHLTIVPRKTEGRMLRYLSILDDLRAAEIPVLRSHYTSAIAFVGQAFSPVTQESVASALRIYRSMETEAQNETGANKYIPMATHATFTALFDIAAKSQKFALAELIAQEMHSRKLRPSRYFRVSRILCEGLKGDGQGVRHAYQELVDSGEIVDTVAINCVMSSLIRVGEIGDAEMVFERMKRLDRDKRVSAAPEDLDENIQAISPPTGWRRKRDMGILLARVGRQFRNDPLSRTKIQEATPVSPDTHSYGLFLRYHAHTAGNIDRVRELLDEMGDSNIPIDNRIYWVLFHGFALHGGVRYSSWKRNRLEKVWEDFLCAEEQDSQMKPGNSADFDEDAIHLQSQLVWTILSAYARCATQQRTMEIWEKIKERWRPTFEESERIHRGLTIRFPRGFT</sequence>
<reference evidence="2" key="1">
    <citation type="journal article" date="2020" name="Stud. Mycol.">
        <title>101 Dothideomycetes genomes: a test case for predicting lifestyles and emergence of pathogens.</title>
        <authorList>
            <person name="Haridas S."/>
            <person name="Albert R."/>
            <person name="Binder M."/>
            <person name="Bloem J."/>
            <person name="Labutti K."/>
            <person name="Salamov A."/>
            <person name="Andreopoulos B."/>
            <person name="Baker S."/>
            <person name="Barry K."/>
            <person name="Bills G."/>
            <person name="Bluhm B."/>
            <person name="Cannon C."/>
            <person name="Castanera R."/>
            <person name="Culley D."/>
            <person name="Daum C."/>
            <person name="Ezra D."/>
            <person name="Gonzalez J."/>
            <person name="Henrissat B."/>
            <person name="Kuo A."/>
            <person name="Liang C."/>
            <person name="Lipzen A."/>
            <person name="Lutzoni F."/>
            <person name="Magnuson J."/>
            <person name="Mondo S."/>
            <person name="Nolan M."/>
            <person name="Ohm R."/>
            <person name="Pangilinan J."/>
            <person name="Park H.-J."/>
            <person name="Ramirez L."/>
            <person name="Alfaro M."/>
            <person name="Sun H."/>
            <person name="Tritt A."/>
            <person name="Yoshinaga Y."/>
            <person name="Zwiers L.-H."/>
            <person name="Turgeon B."/>
            <person name="Goodwin S."/>
            <person name="Spatafora J."/>
            <person name="Crous P."/>
            <person name="Grigoriev I."/>
        </authorList>
    </citation>
    <scope>NUCLEOTIDE SEQUENCE</scope>
    <source>
        <strain evidence="2">Tuck. ex Michener</strain>
    </source>
</reference>
<dbReference type="GO" id="GO:0006396">
    <property type="term" value="P:RNA processing"/>
    <property type="evidence" value="ECO:0007669"/>
    <property type="project" value="TreeGrafter"/>
</dbReference>
<dbReference type="InterPro" id="IPR011990">
    <property type="entry name" value="TPR-like_helical_dom_sf"/>
</dbReference>
<dbReference type="EMBL" id="ML991850">
    <property type="protein sequence ID" value="KAF2229962.1"/>
    <property type="molecule type" value="Genomic_DNA"/>
</dbReference>
<feature type="repeat" description="PPR" evidence="1">
    <location>
        <begin position="429"/>
        <end position="463"/>
    </location>
</feature>
<evidence type="ECO:0000313" key="3">
    <source>
        <dbReference type="Proteomes" id="UP000800092"/>
    </source>
</evidence>
<organism evidence="2 3">
    <name type="scientific">Viridothelium virens</name>
    <name type="common">Speckled blister lichen</name>
    <name type="synonym">Trypethelium virens</name>
    <dbReference type="NCBI Taxonomy" id="1048519"/>
    <lineage>
        <taxon>Eukaryota</taxon>
        <taxon>Fungi</taxon>
        <taxon>Dikarya</taxon>
        <taxon>Ascomycota</taxon>
        <taxon>Pezizomycotina</taxon>
        <taxon>Dothideomycetes</taxon>
        <taxon>Dothideomycetes incertae sedis</taxon>
        <taxon>Trypetheliales</taxon>
        <taxon>Trypetheliaceae</taxon>
        <taxon>Viridothelium</taxon>
    </lineage>
</organism>
<dbReference type="Pfam" id="PF01535">
    <property type="entry name" value="PPR"/>
    <property type="match status" value="1"/>
</dbReference>
<dbReference type="PROSITE" id="PS51375">
    <property type="entry name" value="PPR"/>
    <property type="match status" value="1"/>
</dbReference>
<protein>
    <recommendedName>
        <fullName evidence="4">Pentatricopeptide repeat protein</fullName>
    </recommendedName>
</protein>
<dbReference type="Proteomes" id="UP000800092">
    <property type="component" value="Unassembled WGS sequence"/>
</dbReference>
<proteinExistence type="predicted"/>
<dbReference type="AlphaFoldDB" id="A0A6A6GVX9"/>
<keyword evidence="3" id="KW-1185">Reference proteome</keyword>
<dbReference type="PANTHER" id="PTHR47934">
    <property type="entry name" value="PENTATRICOPEPTIDE REPEAT-CONTAINING PROTEIN PET309, MITOCHONDRIAL"/>
    <property type="match status" value="1"/>
</dbReference>
<dbReference type="GO" id="GO:0003729">
    <property type="term" value="F:mRNA binding"/>
    <property type="evidence" value="ECO:0007669"/>
    <property type="project" value="TreeGrafter"/>
</dbReference>
<dbReference type="Gene3D" id="1.25.40.10">
    <property type="entry name" value="Tetratricopeptide repeat domain"/>
    <property type="match status" value="2"/>
</dbReference>
<dbReference type="OrthoDB" id="1908178at2759"/>
<dbReference type="InterPro" id="IPR002885">
    <property type="entry name" value="PPR_rpt"/>
</dbReference>
<dbReference type="NCBIfam" id="TIGR00756">
    <property type="entry name" value="PPR"/>
    <property type="match status" value="1"/>
</dbReference>
<dbReference type="InterPro" id="IPR051114">
    <property type="entry name" value="Mito_RNA_Proc_CCM1"/>
</dbReference>